<evidence type="ECO:0000313" key="10">
    <source>
        <dbReference type="EMBL" id="ORY45627.1"/>
    </source>
</evidence>
<dbReference type="SUPFAM" id="SSF51690">
    <property type="entry name" value="Nicotinate/Quinolinate PRTase C-terminal domain-like"/>
    <property type="match status" value="1"/>
</dbReference>
<evidence type="ECO:0000259" key="8">
    <source>
        <dbReference type="Pfam" id="PF04095"/>
    </source>
</evidence>
<dbReference type="GO" id="GO:0004516">
    <property type="term" value="F:nicotinate phosphoribosyltransferase activity"/>
    <property type="evidence" value="ECO:0007669"/>
    <property type="project" value="UniProtKB-EC"/>
</dbReference>
<comment type="caution">
    <text evidence="10">The sequence shown here is derived from an EMBL/GenBank/DDBJ whole genome shotgun (WGS) entry which is preliminary data.</text>
</comment>
<dbReference type="Pfam" id="PF17767">
    <property type="entry name" value="NAPRTase_N"/>
    <property type="match status" value="1"/>
</dbReference>
<gene>
    <name evidence="10" type="ORF">BCR33DRAFT_765433</name>
</gene>
<dbReference type="GO" id="GO:0034355">
    <property type="term" value="P:NAD+ biosynthetic process via the salvage pathway"/>
    <property type="evidence" value="ECO:0007669"/>
    <property type="project" value="TreeGrafter"/>
</dbReference>
<dbReference type="STRING" id="329046.A0A1Y2CFF6"/>
<feature type="domain" description="Nicotinate phosphoribosyltransferase N-terminal" evidence="9">
    <location>
        <begin position="15"/>
        <end position="149"/>
    </location>
</feature>
<protein>
    <recommendedName>
        <fullName evidence="3">nicotinate phosphoribosyltransferase</fullName>
        <ecNumber evidence="3">6.3.4.21</ecNumber>
    </recommendedName>
</protein>
<dbReference type="Proteomes" id="UP000193642">
    <property type="component" value="Unassembled WGS sequence"/>
</dbReference>
<comment type="similarity">
    <text evidence="2">Belongs to the NAPRTase family.</text>
</comment>
<organism evidence="10 11">
    <name type="scientific">Rhizoclosmatium globosum</name>
    <dbReference type="NCBI Taxonomy" id="329046"/>
    <lineage>
        <taxon>Eukaryota</taxon>
        <taxon>Fungi</taxon>
        <taxon>Fungi incertae sedis</taxon>
        <taxon>Chytridiomycota</taxon>
        <taxon>Chytridiomycota incertae sedis</taxon>
        <taxon>Chytridiomycetes</taxon>
        <taxon>Chytridiales</taxon>
        <taxon>Chytriomycetaceae</taxon>
        <taxon>Rhizoclosmatium</taxon>
    </lineage>
</organism>
<evidence type="ECO:0000256" key="1">
    <source>
        <dbReference type="ARBA" id="ARBA00004952"/>
    </source>
</evidence>
<evidence type="ECO:0000256" key="6">
    <source>
        <dbReference type="ARBA" id="ARBA00022642"/>
    </source>
</evidence>
<evidence type="ECO:0000256" key="7">
    <source>
        <dbReference type="ARBA" id="ARBA00048668"/>
    </source>
</evidence>
<keyword evidence="5" id="KW-0436">Ligase</keyword>
<evidence type="ECO:0000259" key="9">
    <source>
        <dbReference type="Pfam" id="PF17767"/>
    </source>
</evidence>
<reference evidence="10 11" key="1">
    <citation type="submission" date="2016-07" db="EMBL/GenBank/DDBJ databases">
        <title>Pervasive Adenine N6-methylation of Active Genes in Fungi.</title>
        <authorList>
            <consortium name="DOE Joint Genome Institute"/>
            <person name="Mondo S.J."/>
            <person name="Dannebaum R.O."/>
            <person name="Kuo R.C."/>
            <person name="Labutti K."/>
            <person name="Haridas S."/>
            <person name="Kuo A."/>
            <person name="Salamov A."/>
            <person name="Ahrendt S.R."/>
            <person name="Lipzen A."/>
            <person name="Sullivan W."/>
            <person name="Andreopoulos W.B."/>
            <person name="Clum A."/>
            <person name="Lindquist E."/>
            <person name="Daum C."/>
            <person name="Ramamoorthy G.K."/>
            <person name="Gryganskyi A."/>
            <person name="Culley D."/>
            <person name="Magnuson J.K."/>
            <person name="James T.Y."/>
            <person name="O'Malley M.A."/>
            <person name="Stajich J.E."/>
            <person name="Spatafora J.W."/>
            <person name="Visel A."/>
            <person name="Grigoriev I.V."/>
        </authorList>
    </citation>
    <scope>NUCLEOTIDE SEQUENCE [LARGE SCALE GENOMIC DNA]</scope>
    <source>
        <strain evidence="10 11">JEL800</strain>
    </source>
</reference>
<feature type="domain" description="Nicotinate/nicotinamide phosphoribosyltransferase" evidence="8">
    <location>
        <begin position="185"/>
        <end position="407"/>
    </location>
</feature>
<proteinExistence type="inferred from homology"/>
<dbReference type="InterPro" id="IPR040727">
    <property type="entry name" value="NAPRTase_N"/>
</dbReference>
<keyword evidence="6" id="KW-0662">Pyridine nucleotide biosynthesis</keyword>
<dbReference type="Gene3D" id="3.20.140.10">
    <property type="entry name" value="nicotinate phosphoribosyltransferase"/>
    <property type="match status" value="1"/>
</dbReference>
<dbReference type="PANTHER" id="PTHR11098">
    <property type="entry name" value="NICOTINATE PHOSPHORIBOSYLTRANSFERASE"/>
    <property type="match status" value="1"/>
</dbReference>
<dbReference type="Pfam" id="PF04095">
    <property type="entry name" value="NAPRTase"/>
    <property type="match status" value="1"/>
</dbReference>
<evidence type="ECO:0000313" key="11">
    <source>
        <dbReference type="Proteomes" id="UP000193642"/>
    </source>
</evidence>
<keyword evidence="11" id="KW-1185">Reference proteome</keyword>
<comment type="catalytic activity">
    <reaction evidence="7">
        <text>5-phospho-alpha-D-ribose 1-diphosphate + nicotinate + ATP + H2O = nicotinate beta-D-ribonucleotide + ADP + phosphate + diphosphate</text>
        <dbReference type="Rhea" id="RHEA:36163"/>
        <dbReference type="ChEBI" id="CHEBI:15377"/>
        <dbReference type="ChEBI" id="CHEBI:30616"/>
        <dbReference type="ChEBI" id="CHEBI:32544"/>
        <dbReference type="ChEBI" id="CHEBI:33019"/>
        <dbReference type="ChEBI" id="CHEBI:43474"/>
        <dbReference type="ChEBI" id="CHEBI:57502"/>
        <dbReference type="ChEBI" id="CHEBI:58017"/>
        <dbReference type="ChEBI" id="CHEBI:456216"/>
        <dbReference type="EC" id="6.3.4.21"/>
    </reaction>
</comment>
<sequence>MSFGTFRPLSRADLLDNDWYKFTMQFAVFSTGYSDQHVGYKFTDRKGKVDGLLSSLSPPERDTTITALKSILNSYVALEFEEGDVDYIREELNKIVTDDQSSLLTLYCDRLVQRRSVDITVKWDDHLIVEYTGTWFDTILLEVPFMAIIVEFCNTLAVREEPSDERVLSTLQSKLDVYGAAKATVVEFGTRRRFNQRTHFLIISALHESPISPPVYTSNVLQSKRNNTPPRGTCAHEWFMFFESLQRVSDPSVLTLDSLVTSIATSLKLWLSVYQSVFALTDVFTTHVFFMAYKTLDSSLQSRIHYRCDSGEESRYTQEIASILGDLGLSVVEHLESKMIMFSNSLNPSKVAVIQASWVNDKEKGLPTAKGFLYGVGTNFSNDLQYDTMDIVIKLNKLMKVEEKEIESNTSVDSSVVYSFKLSDVKSKFVGHDSIRQQALHCVSHPPSF</sequence>
<evidence type="ECO:0000256" key="4">
    <source>
        <dbReference type="ARBA" id="ARBA00022553"/>
    </source>
</evidence>
<dbReference type="AlphaFoldDB" id="A0A1Y2CFF6"/>
<dbReference type="PANTHER" id="PTHR11098:SF1">
    <property type="entry name" value="NICOTINATE PHOSPHORIBOSYLTRANSFERASE"/>
    <property type="match status" value="1"/>
</dbReference>
<evidence type="ECO:0000256" key="3">
    <source>
        <dbReference type="ARBA" id="ARBA00013236"/>
    </source>
</evidence>
<dbReference type="GO" id="GO:0005829">
    <property type="term" value="C:cytosol"/>
    <property type="evidence" value="ECO:0007669"/>
    <property type="project" value="TreeGrafter"/>
</dbReference>
<dbReference type="InterPro" id="IPR007229">
    <property type="entry name" value="Nic_PRibTrfase-Fam"/>
</dbReference>
<dbReference type="SUPFAM" id="SSF54675">
    <property type="entry name" value="Nicotinate/Quinolinate PRTase N-terminal domain-like"/>
    <property type="match status" value="1"/>
</dbReference>
<dbReference type="InterPro" id="IPR041525">
    <property type="entry name" value="N/Namide_PRibTrfase"/>
</dbReference>
<evidence type="ECO:0000256" key="5">
    <source>
        <dbReference type="ARBA" id="ARBA00022598"/>
    </source>
</evidence>
<keyword evidence="4" id="KW-0597">Phosphoprotein</keyword>
<accession>A0A1Y2CFF6</accession>
<dbReference type="UniPathway" id="UPA00253">
    <property type="reaction ID" value="UER00457"/>
</dbReference>
<dbReference type="EC" id="6.3.4.21" evidence="3"/>
<comment type="pathway">
    <text evidence="1">Cofactor biosynthesis; NAD(+) biosynthesis; nicotinate D-ribonucleotide from nicotinate: step 1/1.</text>
</comment>
<dbReference type="OrthoDB" id="193380at2759"/>
<dbReference type="EMBL" id="MCGO01000019">
    <property type="protein sequence ID" value="ORY45627.1"/>
    <property type="molecule type" value="Genomic_DNA"/>
</dbReference>
<dbReference type="InterPro" id="IPR036068">
    <property type="entry name" value="Nicotinate_pribotase-like_C"/>
</dbReference>
<name>A0A1Y2CFF6_9FUNG</name>
<evidence type="ECO:0000256" key="2">
    <source>
        <dbReference type="ARBA" id="ARBA00010897"/>
    </source>
</evidence>